<evidence type="ECO:0000256" key="1">
    <source>
        <dbReference type="SAM" id="MobiDB-lite"/>
    </source>
</evidence>
<dbReference type="Proteomes" id="UP001633002">
    <property type="component" value="Unassembled WGS sequence"/>
</dbReference>
<keyword evidence="3" id="KW-1185">Reference proteome</keyword>
<proteinExistence type="predicted"/>
<comment type="caution">
    <text evidence="2">The sequence shown here is derived from an EMBL/GenBank/DDBJ whole genome shotgun (WGS) entry which is preliminary data.</text>
</comment>
<protein>
    <submittedName>
        <fullName evidence="2">Uncharacterized protein</fullName>
    </submittedName>
</protein>
<dbReference type="EMBL" id="JBJQOH010000008">
    <property type="protein sequence ID" value="KAL3675298.1"/>
    <property type="molecule type" value="Genomic_DNA"/>
</dbReference>
<organism evidence="2 3">
    <name type="scientific">Riccia sorocarpa</name>
    <dbReference type="NCBI Taxonomy" id="122646"/>
    <lineage>
        <taxon>Eukaryota</taxon>
        <taxon>Viridiplantae</taxon>
        <taxon>Streptophyta</taxon>
        <taxon>Embryophyta</taxon>
        <taxon>Marchantiophyta</taxon>
        <taxon>Marchantiopsida</taxon>
        <taxon>Marchantiidae</taxon>
        <taxon>Marchantiales</taxon>
        <taxon>Ricciaceae</taxon>
        <taxon>Riccia</taxon>
    </lineage>
</organism>
<dbReference type="PANTHER" id="PTHR34958:SF1">
    <property type="entry name" value="ARMADILLO-LIKE HELICAL DOMAIN-CONTAINING PROTEIN"/>
    <property type="match status" value="1"/>
</dbReference>
<reference evidence="2 3" key="1">
    <citation type="submission" date="2024-09" db="EMBL/GenBank/DDBJ databases">
        <title>Chromosome-scale assembly of Riccia sorocarpa.</title>
        <authorList>
            <person name="Paukszto L."/>
        </authorList>
    </citation>
    <scope>NUCLEOTIDE SEQUENCE [LARGE SCALE GENOMIC DNA]</scope>
    <source>
        <strain evidence="2">LP-2024</strain>
        <tissue evidence="2">Aerial parts of the thallus</tissue>
    </source>
</reference>
<gene>
    <name evidence="2" type="ORF">R1sor_025246</name>
</gene>
<dbReference type="AlphaFoldDB" id="A0ABD3G827"/>
<feature type="compositionally biased region" description="Basic and acidic residues" evidence="1">
    <location>
        <begin position="1"/>
        <end position="14"/>
    </location>
</feature>
<accession>A0ABD3G827</accession>
<evidence type="ECO:0000313" key="2">
    <source>
        <dbReference type="EMBL" id="KAL3675298.1"/>
    </source>
</evidence>
<name>A0ABD3G827_9MARC</name>
<dbReference type="PANTHER" id="PTHR34958">
    <property type="entry name" value="CONDITIONAL LOSS-OF-GROWTH 1"/>
    <property type="match status" value="1"/>
</dbReference>
<evidence type="ECO:0000313" key="3">
    <source>
        <dbReference type="Proteomes" id="UP001633002"/>
    </source>
</evidence>
<feature type="region of interest" description="Disordered" evidence="1">
    <location>
        <begin position="1"/>
        <end position="20"/>
    </location>
</feature>
<sequence length="191" mass="21612">MDHEFKFTEERFSGHSEGSTGLPIETERTRVILILKISWENLNGALLLQSDVFETWLLNILREMLPLLVQTKVSGRPHLVALYFVCDRGRIQRRRLDGIDIWALKALLEIIRKSQQALEASYVLPEAKRNLIAVLFDFVLSELEEKAVRSQKQFPGSEKIRAVATSLCLAEASECYALAFKQGLPGVGKPC</sequence>